<sequence>MRNNQDSIYVAKARVALYNPSTIQAGAWACSLSGLAKNSWSVCFGEALTKSGSVYAGGSANASGFGLSPDV</sequence>
<proteinExistence type="predicted"/>
<gene>
    <name evidence="1" type="ORF">HNR57_007749</name>
</gene>
<comment type="caution">
    <text evidence="1">The sequence shown here is derived from an EMBL/GenBank/DDBJ whole genome shotgun (WGS) entry which is preliminary data.</text>
</comment>
<dbReference type="AlphaFoldDB" id="A0A7W9WLJ2"/>
<reference evidence="1 2" key="1">
    <citation type="submission" date="2020-08" db="EMBL/GenBank/DDBJ databases">
        <title>Genomic Encyclopedia of Type Strains, Phase IV (KMG-IV): sequencing the most valuable type-strain genomes for metagenomic binning, comparative biology and taxonomic classification.</title>
        <authorList>
            <person name="Goeker M."/>
        </authorList>
    </citation>
    <scope>NUCLEOTIDE SEQUENCE [LARGE SCALE GENOMIC DNA]</scope>
    <source>
        <strain evidence="1 2">DSM 43350</strain>
    </source>
</reference>
<organism evidence="1 2">
    <name type="scientific">Streptomyces paradoxus</name>
    <dbReference type="NCBI Taxonomy" id="66375"/>
    <lineage>
        <taxon>Bacteria</taxon>
        <taxon>Bacillati</taxon>
        <taxon>Actinomycetota</taxon>
        <taxon>Actinomycetes</taxon>
        <taxon>Kitasatosporales</taxon>
        <taxon>Streptomycetaceae</taxon>
        <taxon>Streptomyces</taxon>
    </lineage>
</organism>
<evidence type="ECO:0000313" key="1">
    <source>
        <dbReference type="EMBL" id="MBB6081786.1"/>
    </source>
</evidence>
<evidence type="ECO:0000313" key="2">
    <source>
        <dbReference type="Proteomes" id="UP000591537"/>
    </source>
</evidence>
<protein>
    <submittedName>
        <fullName evidence="1">Uncharacterized protein</fullName>
    </submittedName>
</protein>
<accession>A0A7W9WLJ2</accession>
<name>A0A7W9WLJ2_9ACTN</name>
<keyword evidence="2" id="KW-1185">Reference proteome</keyword>
<dbReference type="EMBL" id="JACHGV010000022">
    <property type="protein sequence ID" value="MBB6081786.1"/>
    <property type="molecule type" value="Genomic_DNA"/>
</dbReference>
<dbReference type="Proteomes" id="UP000591537">
    <property type="component" value="Unassembled WGS sequence"/>
</dbReference>